<accession>A0A140L190</accession>
<dbReference type="OrthoDB" id="1729636at2"/>
<dbReference type="EMBL" id="LOED01000052">
    <property type="protein sequence ID" value="KXG74315.1"/>
    <property type="molecule type" value="Genomic_DNA"/>
</dbReference>
<dbReference type="RefSeq" id="WP_066355373.1">
    <property type="nucleotide sequence ID" value="NZ_LOED01000052.1"/>
</dbReference>
<evidence type="ECO:0000313" key="2">
    <source>
        <dbReference type="Proteomes" id="UP000070427"/>
    </source>
</evidence>
<dbReference type="Proteomes" id="UP000070427">
    <property type="component" value="Unassembled WGS sequence"/>
</dbReference>
<organism evidence="1 2">
    <name type="scientific">Fervidicola ferrireducens</name>
    <dbReference type="NCBI Taxonomy" id="520764"/>
    <lineage>
        <taxon>Bacteria</taxon>
        <taxon>Bacillati</taxon>
        <taxon>Bacillota</taxon>
        <taxon>Clostridia</taxon>
        <taxon>Thermosediminibacterales</taxon>
        <taxon>Thermosediminibacteraceae</taxon>
        <taxon>Fervidicola</taxon>
    </lineage>
</organism>
<reference evidence="1 2" key="1">
    <citation type="submission" date="2015-12" db="EMBL/GenBank/DDBJ databases">
        <title>Draft genome sequnece of Fervidicola ferrireducens strain Y170.</title>
        <authorList>
            <person name="Patel B.K."/>
        </authorList>
    </citation>
    <scope>NUCLEOTIDE SEQUENCE [LARGE SCALE GENOMIC DNA]</scope>
    <source>
        <strain evidence="1 2">Y170</strain>
    </source>
</reference>
<evidence type="ECO:0000313" key="1">
    <source>
        <dbReference type="EMBL" id="KXG74315.1"/>
    </source>
</evidence>
<gene>
    <name evidence="1" type="ORF">AN618_23380</name>
</gene>
<name>A0A140L190_9FIRM</name>
<sequence length="280" mass="31942">MRTFVVENFWKAFNTTPDTPLKAFIRCKVEGGYIIEINGEKIFARSELSIPEGKIVTLKPVSYSGGKVIFKVQDRQERQENPSLSKAPLPDVLPYMALSNLNLPITQERLKVLFRIVERMTKKIEQEEKSEEKPAPHPTVELGIKILNAAHLALRDKKVVFFALYHPIYGNIPIKTKEEPQKANPEGPSTSVSFMVNTISLGKILVNLLYSKGKLSGTLVFEDPEKLNEARGRYEEVKSELNPSSFIESLIWQWKRPITEDFFAEDLIPFKLNRNVDVIL</sequence>
<comment type="caution">
    <text evidence="1">The sequence shown here is derived from an EMBL/GenBank/DDBJ whole genome shotgun (WGS) entry which is preliminary data.</text>
</comment>
<dbReference type="AlphaFoldDB" id="A0A140L190"/>
<protein>
    <submittedName>
        <fullName evidence="1">Uncharacterized protein</fullName>
    </submittedName>
</protein>
<keyword evidence="2" id="KW-1185">Reference proteome</keyword>
<proteinExistence type="predicted"/>
<dbReference type="InParanoid" id="A0A140L190"/>